<evidence type="ECO:0000313" key="3">
    <source>
        <dbReference type="Proteomes" id="UP000391834"/>
    </source>
</evidence>
<dbReference type="RefSeq" id="WP_051538704.1">
    <property type="nucleotide sequence ID" value="NZ_BLAX01000001.1"/>
</dbReference>
<keyword evidence="3" id="KW-1185">Reference proteome</keyword>
<dbReference type="Proteomes" id="UP000391834">
    <property type="component" value="Unassembled WGS sequence"/>
</dbReference>
<dbReference type="EMBL" id="BLAX01000001">
    <property type="protein sequence ID" value="GET34117.1"/>
    <property type="molecule type" value="Genomic_DNA"/>
</dbReference>
<gene>
    <name evidence="2" type="ORF">PbJCM13498_29800</name>
</gene>
<dbReference type="Gene3D" id="1.25.40.390">
    <property type="match status" value="1"/>
</dbReference>
<evidence type="ECO:0000256" key="1">
    <source>
        <dbReference type="SAM" id="SignalP"/>
    </source>
</evidence>
<evidence type="ECO:0008006" key="4">
    <source>
        <dbReference type="Google" id="ProtNLM"/>
    </source>
</evidence>
<name>A0A5M4B358_9BACT</name>
<dbReference type="OrthoDB" id="1109828at2"/>
<reference evidence="2 3" key="1">
    <citation type="submission" date="2019-10" db="EMBL/GenBank/DDBJ databases">
        <title>Prolixibacter strains distinguished by the presence of nitrate reductase genes were adept at nitrate-dependent anaerobic corrosion of metallic iron and carbon steel.</title>
        <authorList>
            <person name="Iino T."/>
            <person name="Shono N."/>
            <person name="Ito K."/>
            <person name="Nakamura R."/>
            <person name="Sueoka K."/>
            <person name="Harayama S."/>
            <person name="Ohkuma M."/>
        </authorList>
    </citation>
    <scope>NUCLEOTIDE SEQUENCE [LARGE SCALE GENOMIC DNA]</scope>
    <source>
        <strain evidence="2 3">JCM 13498</strain>
    </source>
</reference>
<dbReference type="Pfam" id="PF12771">
    <property type="entry name" value="SusD-like_2"/>
    <property type="match status" value="1"/>
</dbReference>
<protein>
    <recommendedName>
        <fullName evidence="4">SusD/RagB family nutrient-binding outer membrane lipoprotein</fullName>
    </recommendedName>
</protein>
<comment type="caution">
    <text evidence="2">The sequence shown here is derived from an EMBL/GenBank/DDBJ whole genome shotgun (WGS) entry which is preliminary data.</text>
</comment>
<dbReference type="AlphaFoldDB" id="A0A5M4B358"/>
<proteinExistence type="predicted"/>
<accession>A0A5M4B358</accession>
<evidence type="ECO:0000313" key="2">
    <source>
        <dbReference type="EMBL" id="GET34117.1"/>
    </source>
</evidence>
<feature type="signal peptide" evidence="1">
    <location>
        <begin position="1"/>
        <end position="21"/>
    </location>
</feature>
<dbReference type="InterPro" id="IPR011990">
    <property type="entry name" value="TPR-like_helical_dom_sf"/>
</dbReference>
<keyword evidence="1" id="KW-0732">Signal</keyword>
<dbReference type="PROSITE" id="PS51257">
    <property type="entry name" value="PROKAR_LIPOPROTEIN"/>
    <property type="match status" value="1"/>
</dbReference>
<dbReference type="SUPFAM" id="SSF48452">
    <property type="entry name" value="TPR-like"/>
    <property type="match status" value="1"/>
</dbReference>
<feature type="chain" id="PRO_5024314550" description="SusD/RagB family nutrient-binding outer membrane lipoprotein" evidence="1">
    <location>
        <begin position="22"/>
        <end position="498"/>
    </location>
</feature>
<sequence length="498" mass="56903">MKFIQKSILFFLLAATLFSCEKLQDINVNPNNAPETHPKLLLKDIAWNAFNGQGTSSMFASRVMVNSDGASNEQYYTWNRGDFDRYNQLRDITKMIEEADKQGTPEYAYLAHFFRAYQFYELTRRFGDIPYSDALKGESDAVYTPQYDAQSAIIPALLDELKAANEGLKSVTYIDGDIIYGGDPMKWRKLINSFRLRILMNLSNKAGDATLDVAGRFRTIYQNEPLMESLDDAGQLVYLDQEGSRYFEFLGKFGSVGMDSTFVKMLKDRQDPRLFVFCQQSPNGVSANLPVNDFDAYGGADPTLTFGAISDERNKGYVSMVNPRYFDNPINEPHKLMGYEELQFILAEATVRGWIEGGDLAKAKEFYDEGIKASFQFYRKYATDYAQYLGDDAIAAYLNEPMVNFDNATTFDDRIKYIITQKYIQFYFQTGWEQFFNHRRTGYPEFLTGGAVGNNGKVPVRWMYPESEYNTNANNVQAAVGRQFNGDDNINGQMWLLK</sequence>
<dbReference type="InterPro" id="IPR041662">
    <property type="entry name" value="SusD-like_2"/>
</dbReference>
<organism evidence="2 3">
    <name type="scientific">Prolixibacter bellariivorans</name>
    <dbReference type="NCBI Taxonomy" id="314319"/>
    <lineage>
        <taxon>Bacteria</taxon>
        <taxon>Pseudomonadati</taxon>
        <taxon>Bacteroidota</taxon>
        <taxon>Bacteroidia</taxon>
        <taxon>Marinilabiliales</taxon>
        <taxon>Prolixibacteraceae</taxon>
        <taxon>Prolixibacter</taxon>
    </lineage>
</organism>